<dbReference type="Gene3D" id="2.115.10.20">
    <property type="entry name" value="Glycosyl hydrolase domain, family 43"/>
    <property type="match status" value="1"/>
</dbReference>
<dbReference type="VEuPathDB" id="FungiDB:FOIG_16271"/>
<dbReference type="GeneID" id="42041446"/>
<accession>X0K063</accession>
<dbReference type="EMBL" id="KK036142">
    <property type="protein sequence ID" value="EXL90479.1"/>
    <property type="molecule type" value="Genomic_DNA"/>
</dbReference>
<protein>
    <submittedName>
        <fullName evidence="2">Uncharacterized protein</fullName>
    </submittedName>
</protein>
<dbReference type="InterPro" id="IPR023296">
    <property type="entry name" value="Glyco_hydro_beta-prop_sf"/>
</dbReference>
<evidence type="ECO:0000256" key="1">
    <source>
        <dbReference type="SAM" id="SignalP"/>
    </source>
</evidence>
<dbReference type="HOGENOM" id="CLU_1142638_0_0_1"/>
<name>X0K063_FUSO5</name>
<dbReference type="RefSeq" id="XP_031052569.1">
    <property type="nucleotide sequence ID" value="XM_031217705.1"/>
</dbReference>
<dbReference type="AlphaFoldDB" id="X0K063"/>
<proteinExistence type="predicted"/>
<evidence type="ECO:0000313" key="2">
    <source>
        <dbReference type="EMBL" id="EXL90479.1"/>
    </source>
</evidence>
<gene>
    <name evidence="2" type="ORF">FOIG_16271</name>
</gene>
<feature type="signal peptide" evidence="1">
    <location>
        <begin position="1"/>
        <end position="20"/>
    </location>
</feature>
<dbReference type="SUPFAM" id="SSF75005">
    <property type="entry name" value="Arabinanase/levansucrase/invertase"/>
    <property type="match status" value="1"/>
</dbReference>
<reference evidence="2" key="2">
    <citation type="submission" date="2014-03" db="EMBL/GenBank/DDBJ databases">
        <title>The Genome Annotation of Fusarium oxysporum II5.</title>
        <authorList>
            <consortium name="The Broad Institute Genomics Platform"/>
            <person name="Ma L.-J."/>
            <person name="Corby-Kistler H."/>
            <person name="Broz K."/>
            <person name="Gale L.R."/>
            <person name="Jonkers W."/>
            <person name="O'Donnell K."/>
            <person name="Ploetz R."/>
            <person name="Steinberg C."/>
            <person name="Schwartz D.C."/>
            <person name="VanEtten H."/>
            <person name="Zhou S."/>
            <person name="Young S.K."/>
            <person name="Zeng Q."/>
            <person name="Gargeya S."/>
            <person name="Fitzgerald M."/>
            <person name="Abouelleil A."/>
            <person name="Alvarado L."/>
            <person name="Chapman S.B."/>
            <person name="Gainer-Dewar J."/>
            <person name="Goldberg J."/>
            <person name="Griggs A."/>
            <person name="Gujja S."/>
            <person name="Hansen M."/>
            <person name="Howarth C."/>
            <person name="Imamovic A."/>
            <person name="Ireland A."/>
            <person name="Larimer J."/>
            <person name="McCowan C."/>
            <person name="Murphy C."/>
            <person name="Pearson M."/>
            <person name="Poon T.W."/>
            <person name="Priest M."/>
            <person name="Roberts A."/>
            <person name="Saif S."/>
            <person name="Shea T."/>
            <person name="Sykes S."/>
            <person name="Wortman J."/>
            <person name="Nusbaum C."/>
            <person name="Birren B."/>
        </authorList>
    </citation>
    <scope>NUCLEOTIDE SEQUENCE</scope>
    <source>
        <strain evidence="2">54006</strain>
    </source>
</reference>
<sequence length="243" mass="26696">MSLKLLSVALLTFFHVPARALKRPVDSDTSVAYATYINFAEQDILENDDGLPTHPLLPHYGKATCPITTDGNGRQQLEAHLSYWEGTYWMYAATWACGGSLLSYGRVSGMNWPAIPSYPRGDYGEDGNCGIKSYKSPDLVNWQLVDFYQPAIDVANVTKPLVRYSNSTGNYVLFMGGNDQSNFYYATSKAPGGPWSEPPSLMTGEHLTHDFDVAVGPDGAHYILTDTWSNVTKNQATGHSVPV</sequence>
<dbReference type="Proteomes" id="UP000030685">
    <property type="component" value="Unassembled WGS sequence"/>
</dbReference>
<organism evidence="2">
    <name type="scientific">Fusarium odoratissimum (strain NRRL 54006)</name>
    <dbReference type="NCBI Taxonomy" id="1089451"/>
    <lineage>
        <taxon>Eukaryota</taxon>
        <taxon>Fungi</taxon>
        <taxon>Dikarya</taxon>
        <taxon>Ascomycota</taxon>
        <taxon>Pezizomycotina</taxon>
        <taxon>Sordariomycetes</taxon>
        <taxon>Hypocreomycetidae</taxon>
        <taxon>Hypocreales</taxon>
        <taxon>Nectriaceae</taxon>
        <taxon>Fusarium</taxon>
        <taxon>Fusarium oxysporum species complex</taxon>
        <taxon>Fusarium oxysporum f. sp. cubense (strain race 4)</taxon>
    </lineage>
</organism>
<keyword evidence="1" id="KW-0732">Signal</keyword>
<feature type="chain" id="PRO_5004942962" evidence="1">
    <location>
        <begin position="21"/>
        <end position="243"/>
    </location>
</feature>
<reference evidence="2" key="1">
    <citation type="submission" date="2011-11" db="EMBL/GenBank/DDBJ databases">
        <title>The Genome Sequence of Fusarium oxysporum II5.</title>
        <authorList>
            <consortium name="The Broad Institute Genome Sequencing Platform"/>
            <person name="Ma L.-J."/>
            <person name="Gale L.R."/>
            <person name="Schwartz D.C."/>
            <person name="Zhou S."/>
            <person name="Corby-Kistler H."/>
            <person name="Young S.K."/>
            <person name="Zeng Q."/>
            <person name="Gargeya S."/>
            <person name="Fitzgerald M."/>
            <person name="Haas B."/>
            <person name="Abouelleil A."/>
            <person name="Alvarado L."/>
            <person name="Arachchi H.M."/>
            <person name="Berlin A."/>
            <person name="Brown A."/>
            <person name="Chapman S.B."/>
            <person name="Chen Z."/>
            <person name="Dunbar C."/>
            <person name="Freedman E."/>
            <person name="Gearin G."/>
            <person name="Goldberg J."/>
            <person name="Griggs A."/>
            <person name="Gujja S."/>
            <person name="Heiman D."/>
            <person name="Howarth C."/>
            <person name="Larson L."/>
            <person name="Lui A."/>
            <person name="MacDonald P.J.P."/>
            <person name="Montmayeur A."/>
            <person name="Murphy C."/>
            <person name="Neiman D."/>
            <person name="Pearson M."/>
            <person name="Priest M."/>
            <person name="Roberts A."/>
            <person name="Saif S."/>
            <person name="Shea T."/>
            <person name="Shenoy N."/>
            <person name="Sisk P."/>
            <person name="Stolte C."/>
            <person name="Sykes S."/>
            <person name="Wortman J."/>
            <person name="Nusbaum C."/>
            <person name="Birren B."/>
        </authorList>
    </citation>
    <scope>NUCLEOTIDE SEQUENCE [LARGE SCALE GENOMIC DNA]</scope>
    <source>
        <strain evidence="2">54006</strain>
    </source>
</reference>